<dbReference type="Pfam" id="PF04082">
    <property type="entry name" value="Fungal_trans"/>
    <property type="match status" value="1"/>
</dbReference>
<name>W2RLN9_CYPE1</name>
<dbReference type="Proteomes" id="UP000030752">
    <property type="component" value="Unassembled WGS sequence"/>
</dbReference>
<dbReference type="VEuPathDB" id="FungiDB:HMPREF1541_08906"/>
<dbReference type="eggNOG" id="ENOG502S0WX">
    <property type="taxonomic scope" value="Eukaryota"/>
</dbReference>
<accession>W2RLN9</accession>
<reference evidence="4 5" key="1">
    <citation type="submission" date="2013-03" db="EMBL/GenBank/DDBJ databases">
        <title>The Genome Sequence of Phialophora europaea CBS 101466.</title>
        <authorList>
            <consortium name="The Broad Institute Genomics Platform"/>
            <person name="Cuomo C."/>
            <person name="de Hoog S."/>
            <person name="Gorbushina A."/>
            <person name="Walker B."/>
            <person name="Young S.K."/>
            <person name="Zeng Q."/>
            <person name="Gargeya S."/>
            <person name="Fitzgerald M."/>
            <person name="Haas B."/>
            <person name="Abouelleil A."/>
            <person name="Allen A.W."/>
            <person name="Alvarado L."/>
            <person name="Arachchi H.M."/>
            <person name="Berlin A.M."/>
            <person name="Chapman S.B."/>
            <person name="Gainer-Dewar J."/>
            <person name="Goldberg J."/>
            <person name="Griggs A."/>
            <person name="Gujja S."/>
            <person name="Hansen M."/>
            <person name="Howarth C."/>
            <person name="Imamovic A."/>
            <person name="Ireland A."/>
            <person name="Larimer J."/>
            <person name="McCowan C."/>
            <person name="Murphy C."/>
            <person name="Pearson M."/>
            <person name="Poon T.W."/>
            <person name="Priest M."/>
            <person name="Roberts A."/>
            <person name="Saif S."/>
            <person name="Shea T."/>
            <person name="Sisk P."/>
            <person name="Sykes S."/>
            <person name="Wortman J."/>
            <person name="Nusbaum C."/>
            <person name="Birren B."/>
        </authorList>
    </citation>
    <scope>NUCLEOTIDE SEQUENCE [LARGE SCALE GENOMIC DNA]</scope>
    <source>
        <strain evidence="4 5">CBS 101466</strain>
    </source>
</reference>
<dbReference type="PANTHER" id="PTHR46910:SF23">
    <property type="entry name" value="THIAMINE REPRESSIBLE GENES REGULATORY PROTEIN THI1"/>
    <property type="match status" value="1"/>
</dbReference>
<dbReference type="OrthoDB" id="3266505at2759"/>
<feature type="compositionally biased region" description="Basic and acidic residues" evidence="2">
    <location>
        <begin position="450"/>
        <end position="463"/>
    </location>
</feature>
<dbReference type="CDD" id="cd12148">
    <property type="entry name" value="fungal_TF_MHR"/>
    <property type="match status" value="1"/>
</dbReference>
<proteinExistence type="predicted"/>
<dbReference type="GO" id="GO:0003700">
    <property type="term" value="F:DNA-binding transcription factor activity"/>
    <property type="evidence" value="ECO:0007669"/>
    <property type="project" value="InterPro"/>
</dbReference>
<keyword evidence="5" id="KW-1185">Reference proteome</keyword>
<evidence type="ECO:0000313" key="5">
    <source>
        <dbReference type="Proteomes" id="UP000030752"/>
    </source>
</evidence>
<feature type="compositionally biased region" description="Polar residues" evidence="2">
    <location>
        <begin position="648"/>
        <end position="661"/>
    </location>
</feature>
<keyword evidence="1" id="KW-0539">Nucleus</keyword>
<feature type="region of interest" description="Disordered" evidence="2">
    <location>
        <begin position="450"/>
        <end position="492"/>
    </location>
</feature>
<dbReference type="GO" id="GO:0003677">
    <property type="term" value="F:DNA binding"/>
    <property type="evidence" value="ECO:0007669"/>
    <property type="project" value="InterPro"/>
</dbReference>
<dbReference type="PANTHER" id="PTHR46910">
    <property type="entry name" value="TRANSCRIPTION FACTOR PDR1"/>
    <property type="match status" value="1"/>
</dbReference>
<sequence length="790" mass="88539">MVTRQRVLMSTSSDAGLDEMSARVKYLEGILKHKSFNVPLDIDSLRRKYNELRSPRRSVSNARSETAEDEDDLNIEDESIEIRPVDHNVTHYSGEFSYWNFSMKIKKHVEEWINNPQDRKGSKDLPEYWRPQELSTGSSNIGTALQSLPPVDIANFLIKVFFKYAQRNYFYVYKRWLLKQVHLAYHEAWRLKDPGSVAIIFAVLAVGTQYAHMDAGHADKDAIPSEDEVGAMFYQTATRLLPEIIQTSSLESVQAVTLLGLYALPLDASGLSYVYYSLAIRLAIQNGMHRKYQGTELSAVAVETRNRVWWTACSVEKKIGIFHGRPMSVLRSDVDADYPKDIQQMPDDDGPLSIERMVISIKLINYLEDFMLEIQQLRKRDRKELTGIILRLTEMKAELTNWWDSIPETAFNVDPSTDGQAYRSCIHLQLLYCLTRMFIGRPFLFTGGRLSEESPRSPPDTRKSQSQSDHTSKQREGSTTSTTDGKKRPSRRLALVENTVNAAVEALELCRGLYDGNEGLARASYIEYSSCRASMLALIAYSIQEQTDQYRVIMQKGLEMSREMSAAGESARAESTLIEALERAVARLQMFGPGWQRREVRRESAAHIQQTPQVSNYDRFRNWQQTRKKGSGPQSGNQTPSMPPPTSAWDQQQPQLHNNPNAVPMESMYDQSSPFTGSDATGYMIPNAPSISDGDSTGFGLNSAAEAAFFQTLNGMGDVTPSASGVNGWLTQARPERQVLDHFLAMPEGDVDTVGMGYAGAGQQGFGGGTSWYDLPGAGHGSHLPGFGGW</sequence>
<feature type="domain" description="Xylanolytic transcriptional activator regulatory" evidence="3">
    <location>
        <begin position="272"/>
        <end position="345"/>
    </location>
</feature>
<evidence type="ECO:0000313" key="4">
    <source>
        <dbReference type="EMBL" id="ETN36628.1"/>
    </source>
</evidence>
<dbReference type="InParanoid" id="W2RLN9"/>
<dbReference type="SMART" id="SM00906">
    <property type="entry name" value="Fungal_trans"/>
    <property type="match status" value="1"/>
</dbReference>
<protein>
    <recommendedName>
        <fullName evidence="3">Xylanolytic transcriptional activator regulatory domain-containing protein</fullName>
    </recommendedName>
</protein>
<dbReference type="RefSeq" id="XP_008721446.1">
    <property type="nucleotide sequence ID" value="XM_008723224.1"/>
</dbReference>
<dbReference type="GO" id="GO:0008270">
    <property type="term" value="F:zinc ion binding"/>
    <property type="evidence" value="ECO:0007669"/>
    <property type="project" value="InterPro"/>
</dbReference>
<dbReference type="GO" id="GO:0006351">
    <property type="term" value="P:DNA-templated transcription"/>
    <property type="evidence" value="ECO:0007669"/>
    <property type="project" value="InterPro"/>
</dbReference>
<organism evidence="4 5">
    <name type="scientific">Cyphellophora europaea (strain CBS 101466)</name>
    <name type="common">Phialophora europaea</name>
    <dbReference type="NCBI Taxonomy" id="1220924"/>
    <lineage>
        <taxon>Eukaryota</taxon>
        <taxon>Fungi</taxon>
        <taxon>Dikarya</taxon>
        <taxon>Ascomycota</taxon>
        <taxon>Pezizomycotina</taxon>
        <taxon>Eurotiomycetes</taxon>
        <taxon>Chaetothyriomycetidae</taxon>
        <taxon>Chaetothyriales</taxon>
        <taxon>Cyphellophoraceae</taxon>
        <taxon>Cyphellophora</taxon>
    </lineage>
</organism>
<feature type="compositionally biased region" description="Polar residues" evidence="2">
    <location>
        <begin position="669"/>
        <end position="679"/>
    </location>
</feature>
<dbReference type="InterPro" id="IPR050987">
    <property type="entry name" value="AtrR-like"/>
</dbReference>
<dbReference type="HOGENOM" id="CLU_009353_1_0_1"/>
<feature type="region of interest" description="Disordered" evidence="2">
    <location>
        <begin position="626"/>
        <end position="681"/>
    </location>
</feature>
<evidence type="ECO:0000256" key="1">
    <source>
        <dbReference type="ARBA" id="ARBA00023242"/>
    </source>
</evidence>
<evidence type="ECO:0000259" key="3">
    <source>
        <dbReference type="SMART" id="SM00906"/>
    </source>
</evidence>
<dbReference type="InterPro" id="IPR007219">
    <property type="entry name" value="XnlR_reg_dom"/>
</dbReference>
<evidence type="ECO:0000256" key="2">
    <source>
        <dbReference type="SAM" id="MobiDB-lite"/>
    </source>
</evidence>
<dbReference type="GeneID" id="19976245"/>
<dbReference type="EMBL" id="KB822725">
    <property type="protein sequence ID" value="ETN36628.1"/>
    <property type="molecule type" value="Genomic_DNA"/>
</dbReference>
<feature type="region of interest" description="Disordered" evidence="2">
    <location>
        <begin position="53"/>
        <end position="72"/>
    </location>
</feature>
<gene>
    <name evidence="4" type="ORF">HMPREF1541_08906</name>
</gene>
<dbReference type="AlphaFoldDB" id="W2RLN9"/>
<dbReference type="STRING" id="1220924.W2RLN9"/>